<protein>
    <submittedName>
        <fullName evidence="2">PadR family transcriptional regulator</fullName>
    </submittedName>
</protein>
<dbReference type="RefSeq" id="WP_124871585.1">
    <property type="nucleotide sequence ID" value="NZ_CP034183.1"/>
</dbReference>
<dbReference type="InterPro" id="IPR036390">
    <property type="entry name" value="WH_DNA-bd_sf"/>
</dbReference>
<dbReference type="KEGG" id="dph:EHF33_11575"/>
<dbReference type="InterPro" id="IPR005149">
    <property type="entry name" value="Tscrpt_reg_PadR_N"/>
</dbReference>
<accession>A0A3G8YDB0</accession>
<dbReference type="Proteomes" id="UP000276417">
    <property type="component" value="Chromosome 1"/>
</dbReference>
<dbReference type="PANTHER" id="PTHR33169:SF14">
    <property type="entry name" value="TRANSCRIPTIONAL REGULATOR RV3488"/>
    <property type="match status" value="1"/>
</dbReference>
<keyword evidence="3" id="KW-1185">Reference proteome</keyword>
<proteinExistence type="predicted"/>
<dbReference type="InterPro" id="IPR052509">
    <property type="entry name" value="Metal_resp_DNA-bind_regulator"/>
</dbReference>
<dbReference type="Gene3D" id="1.10.10.10">
    <property type="entry name" value="Winged helix-like DNA-binding domain superfamily/Winged helix DNA-binding domain"/>
    <property type="match status" value="1"/>
</dbReference>
<gene>
    <name evidence="2" type="ORF">EHF33_11575</name>
</gene>
<feature type="domain" description="Transcription regulator PadR N-terminal" evidence="1">
    <location>
        <begin position="22"/>
        <end position="96"/>
    </location>
</feature>
<dbReference type="OrthoDB" id="9808017at2"/>
<evidence type="ECO:0000313" key="2">
    <source>
        <dbReference type="EMBL" id="AZI43302.1"/>
    </source>
</evidence>
<evidence type="ECO:0000313" key="3">
    <source>
        <dbReference type="Proteomes" id="UP000276417"/>
    </source>
</evidence>
<dbReference type="Pfam" id="PF03551">
    <property type="entry name" value="PadR"/>
    <property type="match status" value="1"/>
</dbReference>
<evidence type="ECO:0000259" key="1">
    <source>
        <dbReference type="Pfam" id="PF03551"/>
    </source>
</evidence>
<dbReference type="AlphaFoldDB" id="A0A3G8YDB0"/>
<sequence>MSSSVPSSPDANLLRGHLDLILLSIIQGQPKYGLEISKQAQERTQGYFDLKVGSLYPALHRLEKAGFVRGEFQPAPRSGSPVKVYALTESGGRELEARRREFETFSQQLGKLWQLDSMQLGGTA</sequence>
<dbReference type="SUPFAM" id="SSF46785">
    <property type="entry name" value="Winged helix' DNA-binding domain"/>
    <property type="match status" value="1"/>
</dbReference>
<dbReference type="PANTHER" id="PTHR33169">
    <property type="entry name" value="PADR-FAMILY TRANSCRIPTIONAL REGULATOR"/>
    <property type="match status" value="1"/>
</dbReference>
<reference evidence="2 3" key="1">
    <citation type="submission" date="2018-11" db="EMBL/GenBank/DDBJ databases">
        <title>Deinococcus shelandsis sp. nov., isolated from South Shetland Islands soil of Antarctica.</title>
        <authorList>
            <person name="Tian J."/>
        </authorList>
    </citation>
    <scope>NUCLEOTIDE SEQUENCE [LARGE SCALE GENOMIC DNA]</scope>
    <source>
        <strain evidence="2 3">S14-83T</strain>
    </source>
</reference>
<name>A0A3G8YDB0_9DEIO</name>
<organism evidence="2 3">
    <name type="scientific">Deinococcus psychrotolerans</name>
    <dbReference type="NCBI Taxonomy" id="2489213"/>
    <lineage>
        <taxon>Bacteria</taxon>
        <taxon>Thermotogati</taxon>
        <taxon>Deinococcota</taxon>
        <taxon>Deinococci</taxon>
        <taxon>Deinococcales</taxon>
        <taxon>Deinococcaceae</taxon>
        <taxon>Deinococcus</taxon>
    </lineage>
</organism>
<dbReference type="EMBL" id="CP034183">
    <property type="protein sequence ID" value="AZI43302.1"/>
    <property type="molecule type" value="Genomic_DNA"/>
</dbReference>
<dbReference type="InterPro" id="IPR036388">
    <property type="entry name" value="WH-like_DNA-bd_sf"/>
</dbReference>